<proteinExistence type="predicted"/>
<dbReference type="KEGG" id="dwi:6648093"/>
<dbReference type="AlphaFoldDB" id="B4N8S5"/>
<feature type="compositionally biased region" description="Basic and acidic residues" evidence="1">
    <location>
        <begin position="42"/>
        <end position="77"/>
    </location>
</feature>
<gene>
    <name evidence="2" type="primary">Dwil\GK10974</name>
    <name evidence="2" type="ORF">Dwil_GK10974</name>
</gene>
<dbReference type="Proteomes" id="UP000007798">
    <property type="component" value="Unassembled WGS sequence"/>
</dbReference>
<evidence type="ECO:0000256" key="1">
    <source>
        <dbReference type="SAM" id="MobiDB-lite"/>
    </source>
</evidence>
<organism evidence="2 3">
    <name type="scientific">Drosophila willistoni</name>
    <name type="common">Fruit fly</name>
    <dbReference type="NCBI Taxonomy" id="7260"/>
    <lineage>
        <taxon>Eukaryota</taxon>
        <taxon>Metazoa</taxon>
        <taxon>Ecdysozoa</taxon>
        <taxon>Arthropoda</taxon>
        <taxon>Hexapoda</taxon>
        <taxon>Insecta</taxon>
        <taxon>Pterygota</taxon>
        <taxon>Neoptera</taxon>
        <taxon>Endopterygota</taxon>
        <taxon>Diptera</taxon>
        <taxon>Brachycera</taxon>
        <taxon>Muscomorpha</taxon>
        <taxon>Ephydroidea</taxon>
        <taxon>Drosophilidae</taxon>
        <taxon>Drosophila</taxon>
        <taxon>Sophophora</taxon>
    </lineage>
</organism>
<dbReference type="EMBL" id="CH964232">
    <property type="protein sequence ID" value="EDW81526.2"/>
    <property type="molecule type" value="Genomic_DNA"/>
</dbReference>
<keyword evidence="3" id="KW-1185">Reference proteome</keyword>
<evidence type="ECO:0000313" key="3">
    <source>
        <dbReference type="Proteomes" id="UP000007798"/>
    </source>
</evidence>
<name>B4N8S5_DROWI</name>
<dbReference type="HOGENOM" id="CLU_1300863_0_0_1"/>
<reference evidence="2 3" key="1">
    <citation type="journal article" date="2007" name="Nature">
        <title>Evolution of genes and genomes on the Drosophila phylogeny.</title>
        <authorList>
            <consortium name="Drosophila 12 Genomes Consortium"/>
            <person name="Clark A.G."/>
            <person name="Eisen M.B."/>
            <person name="Smith D.R."/>
            <person name="Bergman C.M."/>
            <person name="Oliver B."/>
            <person name="Markow T.A."/>
            <person name="Kaufman T.C."/>
            <person name="Kellis M."/>
            <person name="Gelbart W."/>
            <person name="Iyer V.N."/>
            <person name="Pollard D.A."/>
            <person name="Sackton T.B."/>
            <person name="Larracuente A.M."/>
            <person name="Singh N.D."/>
            <person name="Abad J.P."/>
            <person name="Abt D.N."/>
            <person name="Adryan B."/>
            <person name="Aguade M."/>
            <person name="Akashi H."/>
            <person name="Anderson W.W."/>
            <person name="Aquadro C.F."/>
            <person name="Ardell D.H."/>
            <person name="Arguello R."/>
            <person name="Artieri C.G."/>
            <person name="Barbash D.A."/>
            <person name="Barker D."/>
            <person name="Barsanti P."/>
            <person name="Batterham P."/>
            <person name="Batzoglou S."/>
            <person name="Begun D."/>
            <person name="Bhutkar A."/>
            <person name="Blanco E."/>
            <person name="Bosak S.A."/>
            <person name="Bradley R.K."/>
            <person name="Brand A.D."/>
            <person name="Brent M.R."/>
            <person name="Brooks A.N."/>
            <person name="Brown R.H."/>
            <person name="Butlin R.K."/>
            <person name="Caggese C."/>
            <person name="Calvi B.R."/>
            <person name="Bernardo de Carvalho A."/>
            <person name="Caspi A."/>
            <person name="Castrezana S."/>
            <person name="Celniker S.E."/>
            <person name="Chang J.L."/>
            <person name="Chapple C."/>
            <person name="Chatterji S."/>
            <person name="Chinwalla A."/>
            <person name="Civetta A."/>
            <person name="Clifton S.W."/>
            <person name="Comeron J.M."/>
            <person name="Costello J.C."/>
            <person name="Coyne J.A."/>
            <person name="Daub J."/>
            <person name="David R.G."/>
            <person name="Delcher A.L."/>
            <person name="Delehaunty K."/>
            <person name="Do C.B."/>
            <person name="Ebling H."/>
            <person name="Edwards K."/>
            <person name="Eickbush T."/>
            <person name="Evans J.D."/>
            <person name="Filipski A."/>
            <person name="Findeiss S."/>
            <person name="Freyhult E."/>
            <person name="Fulton L."/>
            <person name="Fulton R."/>
            <person name="Garcia A.C."/>
            <person name="Gardiner A."/>
            <person name="Garfield D.A."/>
            <person name="Garvin B.E."/>
            <person name="Gibson G."/>
            <person name="Gilbert D."/>
            <person name="Gnerre S."/>
            <person name="Godfrey J."/>
            <person name="Good R."/>
            <person name="Gotea V."/>
            <person name="Gravely B."/>
            <person name="Greenberg A.J."/>
            <person name="Griffiths-Jones S."/>
            <person name="Gross S."/>
            <person name="Guigo R."/>
            <person name="Gustafson E.A."/>
            <person name="Haerty W."/>
            <person name="Hahn M.W."/>
            <person name="Halligan D.L."/>
            <person name="Halpern A.L."/>
            <person name="Halter G.M."/>
            <person name="Han M.V."/>
            <person name="Heger A."/>
            <person name="Hillier L."/>
            <person name="Hinrichs A.S."/>
            <person name="Holmes I."/>
            <person name="Hoskins R.A."/>
            <person name="Hubisz M.J."/>
            <person name="Hultmark D."/>
            <person name="Huntley M.A."/>
            <person name="Jaffe D.B."/>
            <person name="Jagadeeshan S."/>
            <person name="Jeck W.R."/>
            <person name="Johnson J."/>
            <person name="Jones C.D."/>
            <person name="Jordan W.C."/>
            <person name="Karpen G.H."/>
            <person name="Kataoka E."/>
            <person name="Keightley P.D."/>
            <person name="Kheradpour P."/>
            <person name="Kirkness E.F."/>
            <person name="Koerich L.B."/>
            <person name="Kristiansen K."/>
            <person name="Kudrna D."/>
            <person name="Kulathinal R.J."/>
            <person name="Kumar S."/>
            <person name="Kwok R."/>
            <person name="Lander E."/>
            <person name="Langley C.H."/>
            <person name="Lapoint R."/>
            <person name="Lazzaro B.P."/>
            <person name="Lee S.J."/>
            <person name="Levesque L."/>
            <person name="Li R."/>
            <person name="Lin C.F."/>
            <person name="Lin M.F."/>
            <person name="Lindblad-Toh K."/>
            <person name="Llopart A."/>
            <person name="Long M."/>
            <person name="Low L."/>
            <person name="Lozovsky E."/>
            <person name="Lu J."/>
            <person name="Luo M."/>
            <person name="Machado C.A."/>
            <person name="Makalowski W."/>
            <person name="Marzo M."/>
            <person name="Matsuda M."/>
            <person name="Matzkin L."/>
            <person name="McAllister B."/>
            <person name="McBride C.S."/>
            <person name="McKernan B."/>
            <person name="McKernan K."/>
            <person name="Mendez-Lago M."/>
            <person name="Minx P."/>
            <person name="Mollenhauer M.U."/>
            <person name="Montooth K."/>
            <person name="Mount S.M."/>
            <person name="Mu X."/>
            <person name="Myers E."/>
            <person name="Negre B."/>
            <person name="Newfeld S."/>
            <person name="Nielsen R."/>
            <person name="Noor M.A."/>
            <person name="O'Grady P."/>
            <person name="Pachter L."/>
            <person name="Papaceit M."/>
            <person name="Parisi M.J."/>
            <person name="Parisi M."/>
            <person name="Parts L."/>
            <person name="Pedersen J.S."/>
            <person name="Pesole G."/>
            <person name="Phillippy A.M."/>
            <person name="Ponting C.P."/>
            <person name="Pop M."/>
            <person name="Porcelli D."/>
            <person name="Powell J.R."/>
            <person name="Prohaska S."/>
            <person name="Pruitt K."/>
            <person name="Puig M."/>
            <person name="Quesneville H."/>
            <person name="Ram K.R."/>
            <person name="Rand D."/>
            <person name="Rasmussen M.D."/>
            <person name="Reed L.K."/>
            <person name="Reenan R."/>
            <person name="Reily A."/>
            <person name="Remington K.A."/>
            <person name="Rieger T.T."/>
            <person name="Ritchie M.G."/>
            <person name="Robin C."/>
            <person name="Rogers Y.H."/>
            <person name="Rohde C."/>
            <person name="Rozas J."/>
            <person name="Rubenfield M.J."/>
            <person name="Ruiz A."/>
            <person name="Russo S."/>
            <person name="Salzberg S.L."/>
            <person name="Sanchez-Gracia A."/>
            <person name="Saranga D.J."/>
            <person name="Sato H."/>
            <person name="Schaeffer S.W."/>
            <person name="Schatz M.C."/>
            <person name="Schlenke T."/>
            <person name="Schwartz R."/>
            <person name="Segarra C."/>
            <person name="Singh R.S."/>
            <person name="Sirot L."/>
            <person name="Sirota M."/>
            <person name="Sisneros N.B."/>
            <person name="Smith C.D."/>
            <person name="Smith T.F."/>
            <person name="Spieth J."/>
            <person name="Stage D.E."/>
            <person name="Stark A."/>
            <person name="Stephan W."/>
            <person name="Strausberg R.L."/>
            <person name="Strempel S."/>
            <person name="Sturgill D."/>
            <person name="Sutton G."/>
            <person name="Sutton G.G."/>
            <person name="Tao W."/>
            <person name="Teichmann S."/>
            <person name="Tobari Y.N."/>
            <person name="Tomimura Y."/>
            <person name="Tsolas J.M."/>
            <person name="Valente V.L."/>
            <person name="Venter E."/>
            <person name="Venter J.C."/>
            <person name="Vicario S."/>
            <person name="Vieira F.G."/>
            <person name="Vilella A.J."/>
            <person name="Villasante A."/>
            <person name="Walenz B."/>
            <person name="Wang J."/>
            <person name="Wasserman M."/>
            <person name="Watts T."/>
            <person name="Wilson D."/>
            <person name="Wilson R.K."/>
            <person name="Wing R.A."/>
            <person name="Wolfner M.F."/>
            <person name="Wong A."/>
            <person name="Wong G.K."/>
            <person name="Wu C.I."/>
            <person name="Wu G."/>
            <person name="Yamamoto D."/>
            <person name="Yang H.P."/>
            <person name="Yang S.P."/>
            <person name="Yorke J.A."/>
            <person name="Yoshida K."/>
            <person name="Zdobnov E."/>
            <person name="Zhang P."/>
            <person name="Zhang Y."/>
            <person name="Zimin A.V."/>
            <person name="Baldwin J."/>
            <person name="Abdouelleil A."/>
            <person name="Abdulkadir J."/>
            <person name="Abebe A."/>
            <person name="Abera B."/>
            <person name="Abreu J."/>
            <person name="Acer S.C."/>
            <person name="Aftuck L."/>
            <person name="Alexander A."/>
            <person name="An P."/>
            <person name="Anderson E."/>
            <person name="Anderson S."/>
            <person name="Arachi H."/>
            <person name="Azer M."/>
            <person name="Bachantsang P."/>
            <person name="Barry A."/>
            <person name="Bayul T."/>
            <person name="Berlin A."/>
            <person name="Bessette D."/>
            <person name="Bloom T."/>
            <person name="Blye J."/>
            <person name="Boguslavskiy L."/>
            <person name="Bonnet C."/>
            <person name="Boukhgalter B."/>
            <person name="Bourzgui I."/>
            <person name="Brown A."/>
            <person name="Cahill P."/>
            <person name="Channer S."/>
            <person name="Cheshatsang Y."/>
            <person name="Chuda L."/>
            <person name="Citroen M."/>
            <person name="Collymore A."/>
            <person name="Cooke P."/>
            <person name="Costello M."/>
            <person name="D'Aco K."/>
            <person name="Daza R."/>
            <person name="De Haan G."/>
            <person name="DeGray S."/>
            <person name="DeMaso C."/>
            <person name="Dhargay N."/>
            <person name="Dooley K."/>
            <person name="Dooley E."/>
            <person name="Doricent M."/>
            <person name="Dorje P."/>
            <person name="Dorjee K."/>
            <person name="Dupes A."/>
            <person name="Elong R."/>
            <person name="Falk J."/>
            <person name="Farina A."/>
            <person name="Faro S."/>
            <person name="Ferguson D."/>
            <person name="Fisher S."/>
            <person name="Foley C.D."/>
            <person name="Franke A."/>
            <person name="Friedrich D."/>
            <person name="Gadbois L."/>
            <person name="Gearin G."/>
            <person name="Gearin C.R."/>
            <person name="Giannoukos G."/>
            <person name="Goode T."/>
            <person name="Graham J."/>
            <person name="Grandbois E."/>
            <person name="Grewal S."/>
            <person name="Gyaltsen K."/>
            <person name="Hafez N."/>
            <person name="Hagos B."/>
            <person name="Hall J."/>
            <person name="Henson C."/>
            <person name="Hollinger A."/>
            <person name="Honan T."/>
            <person name="Huard M.D."/>
            <person name="Hughes L."/>
            <person name="Hurhula B."/>
            <person name="Husby M.E."/>
            <person name="Kamat A."/>
            <person name="Kanga B."/>
            <person name="Kashin S."/>
            <person name="Khazanovich D."/>
            <person name="Kisner P."/>
            <person name="Lance K."/>
            <person name="Lara M."/>
            <person name="Lee W."/>
            <person name="Lennon N."/>
            <person name="Letendre F."/>
            <person name="LeVine R."/>
            <person name="Lipovsky A."/>
            <person name="Liu X."/>
            <person name="Liu J."/>
            <person name="Liu S."/>
            <person name="Lokyitsang T."/>
            <person name="Lokyitsang Y."/>
            <person name="Lubonja R."/>
            <person name="Lui A."/>
            <person name="MacDonald P."/>
            <person name="Magnisalis V."/>
            <person name="Maru K."/>
            <person name="Matthews C."/>
            <person name="McCusker W."/>
            <person name="McDonough S."/>
            <person name="Mehta T."/>
            <person name="Meldrim J."/>
            <person name="Meneus L."/>
            <person name="Mihai O."/>
            <person name="Mihalev A."/>
            <person name="Mihova T."/>
            <person name="Mittelman R."/>
            <person name="Mlenga V."/>
            <person name="Montmayeur A."/>
            <person name="Mulrain L."/>
            <person name="Navidi A."/>
            <person name="Naylor J."/>
            <person name="Negash T."/>
            <person name="Nguyen T."/>
            <person name="Nguyen N."/>
            <person name="Nicol R."/>
            <person name="Norbu C."/>
            <person name="Norbu N."/>
            <person name="Novod N."/>
            <person name="O'Neill B."/>
            <person name="Osman S."/>
            <person name="Markiewicz E."/>
            <person name="Oyono O.L."/>
            <person name="Patti C."/>
            <person name="Phunkhang P."/>
            <person name="Pierre F."/>
            <person name="Priest M."/>
            <person name="Raghuraman S."/>
            <person name="Rege F."/>
            <person name="Reyes R."/>
            <person name="Rise C."/>
            <person name="Rogov P."/>
            <person name="Ross K."/>
            <person name="Ryan E."/>
            <person name="Settipalli S."/>
            <person name="Shea T."/>
            <person name="Sherpa N."/>
            <person name="Shi L."/>
            <person name="Shih D."/>
            <person name="Sparrow T."/>
            <person name="Spaulding J."/>
            <person name="Stalker J."/>
            <person name="Stange-Thomann N."/>
            <person name="Stavropoulos S."/>
            <person name="Stone C."/>
            <person name="Strader C."/>
            <person name="Tesfaye S."/>
            <person name="Thomson T."/>
            <person name="Thoulutsang Y."/>
            <person name="Thoulutsang D."/>
            <person name="Topham K."/>
            <person name="Topping I."/>
            <person name="Tsamla T."/>
            <person name="Vassiliev H."/>
            <person name="Vo A."/>
            <person name="Wangchuk T."/>
            <person name="Wangdi T."/>
            <person name="Weiand M."/>
            <person name="Wilkinson J."/>
            <person name="Wilson A."/>
            <person name="Yadav S."/>
            <person name="Young G."/>
            <person name="Yu Q."/>
            <person name="Zembek L."/>
            <person name="Zhong D."/>
            <person name="Zimmer A."/>
            <person name="Zwirko Z."/>
            <person name="Jaffe D.B."/>
            <person name="Alvarez P."/>
            <person name="Brockman W."/>
            <person name="Butler J."/>
            <person name="Chin C."/>
            <person name="Gnerre S."/>
            <person name="Grabherr M."/>
            <person name="Kleber M."/>
            <person name="Mauceli E."/>
            <person name="MacCallum I."/>
        </authorList>
    </citation>
    <scope>NUCLEOTIDE SEQUENCE [LARGE SCALE GENOMIC DNA]</scope>
    <source>
        <strain evidence="3">Tucson 14030-0811.24</strain>
    </source>
</reference>
<accession>B4N8S5</accession>
<sequence length="237" mass="27344">MPRLAKREVIPTKGQDLKTGTDGMQMFPNSVPKKKGFQLWARPDDGKKTEEESSESKPEKESRDGEGEKPKGGKDGDTGVTKVGKGMELTISVQSFKVDAMGNKVYNPWGATFGDIWQDTRFNFKGRPTIPRIHLDYGAPSDYYPKNENPSTVCHGRSTVYNKPRVEKWLTRRIANFRYDHRPIWRNLRKAIYDLGKSEECHVKELSDWTSYQLCALRRNQRMEYAVPKYPLHQLNM</sequence>
<dbReference type="eggNOG" id="ENOG502TIZ6">
    <property type="taxonomic scope" value="Eukaryota"/>
</dbReference>
<evidence type="ECO:0000313" key="2">
    <source>
        <dbReference type="EMBL" id="EDW81526.2"/>
    </source>
</evidence>
<dbReference type="OrthoDB" id="7882950at2759"/>
<feature type="compositionally biased region" description="Basic and acidic residues" evidence="1">
    <location>
        <begin position="1"/>
        <end position="10"/>
    </location>
</feature>
<dbReference type="STRING" id="7260.B4N8S5"/>
<feature type="region of interest" description="Disordered" evidence="1">
    <location>
        <begin position="1"/>
        <end position="82"/>
    </location>
</feature>
<dbReference type="InParanoid" id="B4N8S5"/>
<protein>
    <submittedName>
        <fullName evidence="2">Uncharacterized protein</fullName>
    </submittedName>
</protein>